<keyword evidence="3" id="KW-1185">Reference proteome</keyword>
<dbReference type="InterPro" id="IPR016186">
    <property type="entry name" value="C-type_lectin-like/link_sf"/>
</dbReference>
<dbReference type="InterPro" id="IPR016187">
    <property type="entry name" value="CTDL_fold"/>
</dbReference>
<dbReference type="CDD" id="cd00037">
    <property type="entry name" value="CLECT"/>
    <property type="match status" value="2"/>
</dbReference>
<sequence length="202" mass="22212">LLFLVIAQLAHSSCPDGYDLVRDGECRGFAINEYMSGADVSKLAVEVCDTIDGQPVIVHNDEHQSYWQERAFSLKKGFMILGIVCNKHTSEYEWADGSPIDYKPPAGYSIELDRVCSADIGWTMNQNGSWSFEAQIFTLNAYFYCTTHLVQPVRGGDGCDGFADDDGDGVCYQVSAASDDWEDARVVCKKLGADLASIHSKA</sequence>
<proteinExistence type="predicted"/>
<dbReference type="EMBL" id="BTRK01000005">
    <property type="protein sequence ID" value="GMR56073.1"/>
    <property type="molecule type" value="Genomic_DNA"/>
</dbReference>
<gene>
    <name evidence="2" type="ORF">PMAYCL1PPCAC_26268</name>
</gene>
<dbReference type="PANTHER" id="PTHR22991:SF40">
    <property type="entry name" value="PROTEIN CBG13490"/>
    <property type="match status" value="1"/>
</dbReference>
<organism evidence="2 3">
    <name type="scientific">Pristionchus mayeri</name>
    <dbReference type="NCBI Taxonomy" id="1317129"/>
    <lineage>
        <taxon>Eukaryota</taxon>
        <taxon>Metazoa</taxon>
        <taxon>Ecdysozoa</taxon>
        <taxon>Nematoda</taxon>
        <taxon>Chromadorea</taxon>
        <taxon>Rhabditida</taxon>
        <taxon>Rhabditina</taxon>
        <taxon>Diplogasteromorpha</taxon>
        <taxon>Diplogasteroidea</taxon>
        <taxon>Neodiplogasteridae</taxon>
        <taxon>Pristionchus</taxon>
    </lineage>
</organism>
<feature type="non-terminal residue" evidence="2">
    <location>
        <position position="202"/>
    </location>
</feature>
<evidence type="ECO:0000313" key="2">
    <source>
        <dbReference type="EMBL" id="GMR56073.1"/>
    </source>
</evidence>
<dbReference type="PANTHER" id="PTHR22991">
    <property type="entry name" value="PROTEIN CBG13490"/>
    <property type="match status" value="1"/>
</dbReference>
<reference evidence="3" key="1">
    <citation type="submission" date="2022-10" db="EMBL/GenBank/DDBJ databases">
        <title>Genome assembly of Pristionchus species.</title>
        <authorList>
            <person name="Yoshida K."/>
            <person name="Sommer R.J."/>
        </authorList>
    </citation>
    <scope>NUCLEOTIDE SEQUENCE [LARGE SCALE GENOMIC DNA]</scope>
    <source>
        <strain evidence="3">RS5460</strain>
    </source>
</reference>
<evidence type="ECO:0000256" key="1">
    <source>
        <dbReference type="ARBA" id="ARBA00023157"/>
    </source>
</evidence>
<dbReference type="InterPro" id="IPR050976">
    <property type="entry name" value="Snaclec"/>
</dbReference>
<comment type="caution">
    <text evidence="2">The sequence shown here is derived from an EMBL/GenBank/DDBJ whole genome shotgun (WGS) entry which is preliminary data.</text>
</comment>
<evidence type="ECO:0000313" key="3">
    <source>
        <dbReference type="Proteomes" id="UP001328107"/>
    </source>
</evidence>
<name>A0AAN5D3Q2_9BILA</name>
<feature type="non-terminal residue" evidence="2">
    <location>
        <position position="1"/>
    </location>
</feature>
<dbReference type="Gene3D" id="3.10.100.10">
    <property type="entry name" value="Mannose-Binding Protein A, subunit A"/>
    <property type="match status" value="2"/>
</dbReference>
<keyword evidence="1" id="KW-1015">Disulfide bond</keyword>
<accession>A0AAN5D3Q2</accession>
<dbReference type="AlphaFoldDB" id="A0AAN5D3Q2"/>
<evidence type="ECO:0008006" key="4">
    <source>
        <dbReference type="Google" id="ProtNLM"/>
    </source>
</evidence>
<dbReference type="SUPFAM" id="SSF56436">
    <property type="entry name" value="C-type lectin-like"/>
    <property type="match status" value="2"/>
</dbReference>
<protein>
    <recommendedName>
        <fullName evidence="4">C-type lectin</fullName>
    </recommendedName>
</protein>
<dbReference type="Proteomes" id="UP001328107">
    <property type="component" value="Unassembled WGS sequence"/>
</dbReference>